<dbReference type="Proteomes" id="UP000698800">
    <property type="component" value="Unassembled WGS sequence"/>
</dbReference>
<feature type="transmembrane region" description="Helical" evidence="1">
    <location>
        <begin position="109"/>
        <end position="128"/>
    </location>
</feature>
<dbReference type="AlphaFoldDB" id="A0A9P8I8T0"/>
<evidence type="ECO:0000313" key="2">
    <source>
        <dbReference type="EMBL" id="KAH0545389.1"/>
    </source>
</evidence>
<feature type="transmembrane region" description="Helical" evidence="1">
    <location>
        <begin position="148"/>
        <end position="169"/>
    </location>
</feature>
<reference evidence="2" key="1">
    <citation type="submission" date="2021-03" db="EMBL/GenBank/DDBJ databases">
        <title>Comparative genomics and phylogenomic investigation of the class Geoglossomycetes provide insights into ecological specialization and systematics.</title>
        <authorList>
            <person name="Melie T."/>
            <person name="Pirro S."/>
            <person name="Miller A.N."/>
            <person name="Quandt A."/>
        </authorList>
    </citation>
    <scope>NUCLEOTIDE SEQUENCE</scope>
    <source>
        <strain evidence="2">GBOQ0MN5Z8</strain>
    </source>
</reference>
<dbReference type="EMBL" id="JAGHQL010000006">
    <property type="protein sequence ID" value="KAH0545389.1"/>
    <property type="molecule type" value="Genomic_DNA"/>
</dbReference>
<name>A0A9P8I8T0_9PEZI</name>
<comment type="caution">
    <text evidence="2">The sequence shown here is derived from an EMBL/GenBank/DDBJ whole genome shotgun (WGS) entry which is preliminary data.</text>
</comment>
<protein>
    <submittedName>
        <fullName evidence="2">Uncharacterized protein</fullName>
    </submittedName>
</protein>
<dbReference type="Pfam" id="PF01544">
    <property type="entry name" value="CorA"/>
    <property type="match status" value="1"/>
</dbReference>
<proteinExistence type="predicted"/>
<keyword evidence="1" id="KW-0812">Transmembrane</keyword>
<dbReference type="Gene3D" id="1.20.58.340">
    <property type="entry name" value="Magnesium transport protein CorA, transmembrane region"/>
    <property type="match status" value="1"/>
</dbReference>
<evidence type="ECO:0000256" key="1">
    <source>
        <dbReference type="SAM" id="Phobius"/>
    </source>
</evidence>
<dbReference type="OrthoDB" id="1046782at2759"/>
<dbReference type="GO" id="GO:0016020">
    <property type="term" value="C:membrane"/>
    <property type="evidence" value="ECO:0007669"/>
    <property type="project" value="InterPro"/>
</dbReference>
<organism evidence="2 3">
    <name type="scientific">Glutinoglossum americanum</name>
    <dbReference type="NCBI Taxonomy" id="1670608"/>
    <lineage>
        <taxon>Eukaryota</taxon>
        <taxon>Fungi</taxon>
        <taxon>Dikarya</taxon>
        <taxon>Ascomycota</taxon>
        <taxon>Pezizomycotina</taxon>
        <taxon>Geoglossomycetes</taxon>
        <taxon>Geoglossales</taxon>
        <taxon>Geoglossaceae</taxon>
        <taxon>Glutinoglossum</taxon>
    </lineage>
</organism>
<accession>A0A9P8I8T0</accession>
<keyword evidence="1" id="KW-0472">Membrane</keyword>
<dbReference type="GO" id="GO:0046873">
    <property type="term" value="F:metal ion transmembrane transporter activity"/>
    <property type="evidence" value="ECO:0007669"/>
    <property type="project" value="InterPro"/>
</dbReference>
<evidence type="ECO:0000313" key="3">
    <source>
        <dbReference type="Proteomes" id="UP000698800"/>
    </source>
</evidence>
<dbReference type="InterPro" id="IPR002523">
    <property type="entry name" value="MgTranspt_CorA/ZnTranspt_ZntB"/>
</dbReference>
<keyword evidence="1" id="KW-1133">Transmembrane helix</keyword>
<keyword evidence="3" id="KW-1185">Reference proteome</keyword>
<gene>
    <name evidence="2" type="ORF">FGG08_000530</name>
</gene>
<sequence length="197" mass="22537">MRARDATDTSPYDFVGLHIIAKHCIYLIESFNALIRTLGRMRADHKRLFRKAVATQTMLEYRTGLFHSAKLRLVSMDSRTKNIIALAFNLVTQQDSRVMQKDSDSMNTIAVLTMVFLPASTIATIFGSQFFNLDSSHDPPTFIVSTQFWIFWVVTLPVTVTALSTWWMLHQRRVGRNSPWKVGKAQLVWGLGRLMGR</sequence>